<dbReference type="EMBL" id="JALJXV010000007">
    <property type="protein sequence ID" value="MCP1675872.1"/>
    <property type="molecule type" value="Genomic_DNA"/>
</dbReference>
<dbReference type="RefSeq" id="WP_253479970.1">
    <property type="nucleotide sequence ID" value="NZ_JALJXV010000007.1"/>
</dbReference>
<gene>
    <name evidence="1" type="ORF">J2T57_003027</name>
</gene>
<dbReference type="Proteomes" id="UP001205843">
    <property type="component" value="Unassembled WGS sequence"/>
</dbReference>
<proteinExistence type="predicted"/>
<accession>A0AAE3G5Q6</accession>
<evidence type="ECO:0000313" key="1">
    <source>
        <dbReference type="EMBL" id="MCP1675872.1"/>
    </source>
</evidence>
<organism evidence="1 2">
    <name type="scientific">Natronocella acetinitrilica</name>
    <dbReference type="NCBI Taxonomy" id="414046"/>
    <lineage>
        <taxon>Bacteria</taxon>
        <taxon>Pseudomonadati</taxon>
        <taxon>Pseudomonadota</taxon>
        <taxon>Gammaproteobacteria</taxon>
        <taxon>Chromatiales</taxon>
        <taxon>Ectothiorhodospiraceae</taxon>
        <taxon>Natronocella</taxon>
    </lineage>
</organism>
<dbReference type="AlphaFoldDB" id="A0AAE3G5Q6"/>
<comment type="caution">
    <text evidence="1">The sequence shown here is derived from an EMBL/GenBank/DDBJ whole genome shotgun (WGS) entry which is preliminary data.</text>
</comment>
<sequence>MFEKWVLKRYSFDVPCTVEIEHTNEYLKAHVDLGGVEVGPGDQVQVHDAPTDVRFGERVFCHRRATVTRGGLADRVWARVAATGELNELYDLSFSSRRQL</sequence>
<name>A0AAE3G5Q6_9GAMM</name>
<reference evidence="1" key="1">
    <citation type="submission" date="2022-03" db="EMBL/GenBank/DDBJ databases">
        <title>Genomic Encyclopedia of Type Strains, Phase III (KMG-III): the genomes of soil and plant-associated and newly described type strains.</title>
        <authorList>
            <person name="Whitman W."/>
        </authorList>
    </citation>
    <scope>NUCLEOTIDE SEQUENCE</scope>
    <source>
        <strain evidence="1">ANL 6-2</strain>
    </source>
</reference>
<protein>
    <submittedName>
        <fullName evidence="1">Uncharacterized protein</fullName>
    </submittedName>
</protein>
<evidence type="ECO:0000313" key="2">
    <source>
        <dbReference type="Proteomes" id="UP001205843"/>
    </source>
</evidence>
<keyword evidence="2" id="KW-1185">Reference proteome</keyword>